<dbReference type="Proteomes" id="UP001381693">
    <property type="component" value="Unassembled WGS sequence"/>
</dbReference>
<comment type="caution">
    <text evidence="1">The sequence shown here is derived from an EMBL/GenBank/DDBJ whole genome shotgun (WGS) entry which is preliminary data.</text>
</comment>
<sequence length="89" mass="10024">MGNTPCAIQHNFVSLLCWGAECFSECPLEDEMAFLRNPSVGFVYQCRKSLISDPIGTTPLSCPLDLPLPHDYWLCHIRFSNGQPIIMVH</sequence>
<reference evidence="1 2" key="1">
    <citation type="submission" date="2023-11" db="EMBL/GenBank/DDBJ databases">
        <title>Halocaridina rubra genome assembly.</title>
        <authorList>
            <person name="Smith C."/>
        </authorList>
    </citation>
    <scope>NUCLEOTIDE SEQUENCE [LARGE SCALE GENOMIC DNA]</scope>
    <source>
        <strain evidence="1">EP-1</strain>
        <tissue evidence="1">Whole</tissue>
    </source>
</reference>
<organism evidence="1 2">
    <name type="scientific">Halocaridina rubra</name>
    <name type="common">Hawaiian red shrimp</name>
    <dbReference type="NCBI Taxonomy" id="373956"/>
    <lineage>
        <taxon>Eukaryota</taxon>
        <taxon>Metazoa</taxon>
        <taxon>Ecdysozoa</taxon>
        <taxon>Arthropoda</taxon>
        <taxon>Crustacea</taxon>
        <taxon>Multicrustacea</taxon>
        <taxon>Malacostraca</taxon>
        <taxon>Eumalacostraca</taxon>
        <taxon>Eucarida</taxon>
        <taxon>Decapoda</taxon>
        <taxon>Pleocyemata</taxon>
        <taxon>Caridea</taxon>
        <taxon>Atyoidea</taxon>
        <taxon>Atyidae</taxon>
        <taxon>Halocaridina</taxon>
    </lineage>
</organism>
<feature type="non-terminal residue" evidence="1">
    <location>
        <position position="89"/>
    </location>
</feature>
<evidence type="ECO:0000313" key="1">
    <source>
        <dbReference type="EMBL" id="KAK7078453.1"/>
    </source>
</evidence>
<dbReference type="EMBL" id="JAXCGZ010007828">
    <property type="protein sequence ID" value="KAK7078453.1"/>
    <property type="molecule type" value="Genomic_DNA"/>
</dbReference>
<name>A0AAN8XBW7_HALRR</name>
<gene>
    <name evidence="1" type="ORF">SK128_014709</name>
</gene>
<evidence type="ECO:0000313" key="2">
    <source>
        <dbReference type="Proteomes" id="UP001381693"/>
    </source>
</evidence>
<keyword evidence="2" id="KW-1185">Reference proteome</keyword>
<protein>
    <submittedName>
        <fullName evidence="1">Uncharacterized protein</fullName>
    </submittedName>
</protein>
<proteinExistence type="predicted"/>
<dbReference type="AlphaFoldDB" id="A0AAN8XBW7"/>
<accession>A0AAN8XBW7</accession>